<evidence type="ECO:0000256" key="3">
    <source>
        <dbReference type="ARBA" id="ARBA00004322"/>
    </source>
</evidence>
<dbReference type="Gene3D" id="3.60.10.10">
    <property type="entry name" value="Endonuclease/exonuclease/phosphatase"/>
    <property type="match status" value="1"/>
</dbReference>
<dbReference type="InterPro" id="IPR051547">
    <property type="entry name" value="TDP2-like"/>
</dbReference>
<dbReference type="GO" id="GO:0046872">
    <property type="term" value="F:metal ion binding"/>
    <property type="evidence" value="ECO:0007669"/>
    <property type="project" value="UniProtKB-KW"/>
</dbReference>
<evidence type="ECO:0000256" key="5">
    <source>
        <dbReference type="ARBA" id="ARBA00022723"/>
    </source>
</evidence>
<dbReference type="GO" id="GO:0004518">
    <property type="term" value="F:nuclease activity"/>
    <property type="evidence" value="ECO:0007669"/>
    <property type="project" value="UniProtKB-KW"/>
</dbReference>
<comment type="cofactor">
    <cofactor evidence="1">
        <name>Mn(2+)</name>
        <dbReference type="ChEBI" id="CHEBI:29035"/>
    </cofactor>
</comment>
<dbReference type="InterPro" id="IPR036691">
    <property type="entry name" value="Endo/exonu/phosph_ase_sf"/>
</dbReference>
<keyword evidence="7" id="KW-0378">Hydrolase</keyword>
<sequence length="285" mass="33064">MSYFSLITWNIDFDTPFGYERVSAIADAVLVEKPCVVLLQEVSDMPFSFWQGGKDNRSPNTTRCENSSYKLLLRYLSDQYEPIVDLGLPSEQTYFVMAFVKRDVSHVRGYEYTEFENTTQGRGLLSVELSPKASDDDIVLRIFTSHLESGVTSADARLEQMRWIASEMARHSAPAIFAGDTNFRDKEAEKLRQELAKRRAAGGKRLHDLFVEMGEPQHFRFTWDTRTNTNKIRDLPYRVRPRARFDRIFYTEPFRANAIRLIGRERLPVSVFPSDHYGVYGELRF</sequence>
<dbReference type="GO" id="GO:0070260">
    <property type="term" value="F:5'-tyrosyl-DNA phosphodiesterase activity"/>
    <property type="evidence" value="ECO:0007669"/>
    <property type="project" value="TreeGrafter"/>
</dbReference>
<evidence type="ECO:0000256" key="6">
    <source>
        <dbReference type="ARBA" id="ARBA00022763"/>
    </source>
</evidence>
<dbReference type="Pfam" id="PF03372">
    <property type="entry name" value="Exo_endo_phos"/>
    <property type="match status" value="1"/>
</dbReference>
<dbReference type="PANTHER" id="PTHR15822">
    <property type="entry name" value="TRAF AND TNF RECEPTOR-ASSOCIATED PROTEIN"/>
    <property type="match status" value="1"/>
</dbReference>
<dbReference type="OrthoDB" id="9975959at2759"/>
<feature type="domain" description="Endonuclease/exonuclease/phosphatase" evidence="11">
    <location>
        <begin position="7"/>
        <end position="276"/>
    </location>
</feature>
<accession>A0A7J7IDY4</accession>
<dbReference type="EMBL" id="VWRR01000015">
    <property type="protein sequence ID" value="KAF6001238.1"/>
    <property type="molecule type" value="Genomic_DNA"/>
</dbReference>
<comment type="subcellular location">
    <subcellularLocation>
        <location evidence="3">Nucleus</location>
        <location evidence="3">PML body</location>
    </subcellularLocation>
</comment>
<keyword evidence="6" id="KW-0227">DNA damage</keyword>
<dbReference type="AlphaFoldDB" id="A0A7J7IDY4"/>
<keyword evidence="10" id="KW-0539">Nucleus</keyword>
<evidence type="ECO:0000256" key="2">
    <source>
        <dbReference type="ARBA" id="ARBA00001946"/>
    </source>
</evidence>
<dbReference type="GO" id="GO:0005737">
    <property type="term" value="C:cytoplasm"/>
    <property type="evidence" value="ECO:0007669"/>
    <property type="project" value="TreeGrafter"/>
</dbReference>
<keyword evidence="8" id="KW-0460">Magnesium</keyword>
<evidence type="ECO:0000256" key="4">
    <source>
        <dbReference type="ARBA" id="ARBA00022722"/>
    </source>
</evidence>
<reference evidence="12 13" key="1">
    <citation type="journal article" date="2020" name="J. Phycol.">
        <title>Comparative genome analysis reveals Cyanidiococcus gen. nov., a new extremophilic red algal genus sister to Cyanidioschyzon (Cyanidioschyzonaceae, Rhodophyta).</title>
        <authorList>
            <person name="Liu S.-L."/>
            <person name="Chiang Y.-R."/>
            <person name="Yoon H.S."/>
            <person name="Fu H.-Y."/>
        </authorList>
    </citation>
    <scope>NUCLEOTIDE SEQUENCE [LARGE SCALE GENOMIC DNA]</scope>
    <source>
        <strain evidence="12 13">THAL066</strain>
    </source>
</reference>
<keyword evidence="9" id="KW-0234">DNA repair</keyword>
<dbReference type="SUPFAM" id="SSF56219">
    <property type="entry name" value="DNase I-like"/>
    <property type="match status" value="1"/>
</dbReference>
<evidence type="ECO:0000256" key="7">
    <source>
        <dbReference type="ARBA" id="ARBA00022801"/>
    </source>
</evidence>
<name>A0A7J7IDY4_9RHOD</name>
<evidence type="ECO:0000256" key="8">
    <source>
        <dbReference type="ARBA" id="ARBA00022842"/>
    </source>
</evidence>
<evidence type="ECO:0000259" key="11">
    <source>
        <dbReference type="Pfam" id="PF03372"/>
    </source>
</evidence>
<dbReference type="CDD" id="cd09080">
    <property type="entry name" value="TDP2"/>
    <property type="match status" value="1"/>
</dbReference>
<dbReference type="Proteomes" id="UP000530660">
    <property type="component" value="Unassembled WGS sequence"/>
</dbReference>
<evidence type="ECO:0000256" key="9">
    <source>
        <dbReference type="ARBA" id="ARBA00023204"/>
    </source>
</evidence>
<comment type="cofactor">
    <cofactor evidence="2">
        <name>Mg(2+)</name>
        <dbReference type="ChEBI" id="CHEBI:18420"/>
    </cofactor>
</comment>
<proteinExistence type="predicted"/>
<keyword evidence="4" id="KW-0540">Nuclease</keyword>
<organism evidence="12 13">
    <name type="scientific">Cyanidiococcus yangmingshanensis</name>
    <dbReference type="NCBI Taxonomy" id="2690220"/>
    <lineage>
        <taxon>Eukaryota</taxon>
        <taxon>Rhodophyta</taxon>
        <taxon>Bangiophyceae</taxon>
        <taxon>Cyanidiales</taxon>
        <taxon>Cyanidiaceae</taxon>
        <taxon>Cyanidiococcus</taxon>
    </lineage>
</organism>
<dbReference type="PANTHER" id="PTHR15822:SF4">
    <property type="entry name" value="TYROSYL-DNA PHOSPHODIESTERASE 2"/>
    <property type="match status" value="1"/>
</dbReference>
<evidence type="ECO:0000256" key="1">
    <source>
        <dbReference type="ARBA" id="ARBA00001936"/>
    </source>
</evidence>
<keyword evidence="5" id="KW-0479">Metal-binding</keyword>
<gene>
    <name evidence="12" type="primary">TDP2</name>
    <name evidence="12" type="ORF">F1559_001597</name>
</gene>
<evidence type="ECO:0000313" key="13">
    <source>
        <dbReference type="Proteomes" id="UP000530660"/>
    </source>
</evidence>
<evidence type="ECO:0000256" key="10">
    <source>
        <dbReference type="ARBA" id="ARBA00023242"/>
    </source>
</evidence>
<keyword evidence="13" id="KW-1185">Reference proteome</keyword>
<protein>
    <submittedName>
        <fullName evidence="12">Tyrosyl-DNA phosphodiesterase 2</fullName>
    </submittedName>
</protein>
<dbReference type="GO" id="GO:0003697">
    <property type="term" value="F:single-stranded DNA binding"/>
    <property type="evidence" value="ECO:0007669"/>
    <property type="project" value="TreeGrafter"/>
</dbReference>
<comment type="caution">
    <text evidence="12">The sequence shown here is derived from an EMBL/GenBank/DDBJ whole genome shotgun (WGS) entry which is preliminary data.</text>
</comment>
<dbReference type="GO" id="GO:0006302">
    <property type="term" value="P:double-strand break repair"/>
    <property type="evidence" value="ECO:0007669"/>
    <property type="project" value="TreeGrafter"/>
</dbReference>
<dbReference type="InterPro" id="IPR005135">
    <property type="entry name" value="Endo/exonuclease/phosphatase"/>
</dbReference>
<evidence type="ECO:0000313" key="12">
    <source>
        <dbReference type="EMBL" id="KAF6001238.1"/>
    </source>
</evidence>